<dbReference type="KEGG" id="samy:DB32_008323"/>
<keyword evidence="3" id="KW-1185">Reference proteome</keyword>
<gene>
    <name evidence="2" type="ORF">DB32_008323</name>
</gene>
<organism evidence="2 3">
    <name type="scientific">Sandaracinus amylolyticus</name>
    <dbReference type="NCBI Taxonomy" id="927083"/>
    <lineage>
        <taxon>Bacteria</taxon>
        <taxon>Pseudomonadati</taxon>
        <taxon>Myxococcota</taxon>
        <taxon>Polyangia</taxon>
        <taxon>Polyangiales</taxon>
        <taxon>Sandaracinaceae</taxon>
        <taxon>Sandaracinus</taxon>
    </lineage>
</organism>
<dbReference type="Proteomes" id="UP000034883">
    <property type="component" value="Chromosome"/>
</dbReference>
<proteinExistence type="predicted"/>
<sequence length="51" mass="5612">MAALGRHQHDQAASALIPDGRPRPRSRARPPHVIVGVDVVVVVIGRWSRPR</sequence>
<accession>A0A0F6SHW9</accession>
<feature type="region of interest" description="Disordered" evidence="1">
    <location>
        <begin position="1"/>
        <end position="30"/>
    </location>
</feature>
<evidence type="ECO:0000313" key="2">
    <source>
        <dbReference type="EMBL" id="AKF11174.1"/>
    </source>
</evidence>
<protein>
    <submittedName>
        <fullName evidence="2">Uncharacterized protein</fullName>
    </submittedName>
</protein>
<name>A0A0F6SHW9_9BACT</name>
<reference evidence="2 3" key="1">
    <citation type="submission" date="2015-03" db="EMBL/GenBank/DDBJ databases">
        <title>Genome assembly of Sandaracinus amylolyticus DSM 53668.</title>
        <authorList>
            <person name="Sharma G."/>
            <person name="Subramanian S."/>
        </authorList>
    </citation>
    <scope>NUCLEOTIDE SEQUENCE [LARGE SCALE GENOMIC DNA]</scope>
    <source>
        <strain evidence="2 3">DSM 53668</strain>
    </source>
</reference>
<dbReference type="STRING" id="927083.DB32_008323"/>
<evidence type="ECO:0000313" key="3">
    <source>
        <dbReference type="Proteomes" id="UP000034883"/>
    </source>
</evidence>
<dbReference type="EMBL" id="CP011125">
    <property type="protein sequence ID" value="AKF11174.1"/>
    <property type="molecule type" value="Genomic_DNA"/>
</dbReference>
<evidence type="ECO:0000256" key="1">
    <source>
        <dbReference type="SAM" id="MobiDB-lite"/>
    </source>
</evidence>
<dbReference type="AlphaFoldDB" id="A0A0F6SHW9"/>